<evidence type="ECO:0000313" key="3">
    <source>
        <dbReference type="EMBL" id="CBK22924.2"/>
    </source>
</evidence>
<dbReference type="GO" id="GO:0034475">
    <property type="term" value="P:U4 snRNA 3'-end processing"/>
    <property type="evidence" value="ECO:0007669"/>
    <property type="project" value="TreeGrafter"/>
</dbReference>
<reference evidence="3" key="1">
    <citation type="submission" date="2010-02" db="EMBL/GenBank/DDBJ databases">
        <title>Sequencing and annotation of the Blastocystis hominis genome.</title>
        <authorList>
            <person name="Wincker P."/>
        </authorList>
    </citation>
    <scope>NUCLEOTIDE SEQUENCE</scope>
    <source>
        <strain evidence="3">Singapore isolate B</strain>
    </source>
</reference>
<dbReference type="GO" id="GO:0071038">
    <property type="term" value="P:TRAMP-dependent tRNA surveillance pathway"/>
    <property type="evidence" value="ECO:0007669"/>
    <property type="project" value="TreeGrafter"/>
</dbReference>
<dbReference type="EMBL" id="FN668652">
    <property type="protein sequence ID" value="CBK22924.2"/>
    <property type="molecule type" value="Genomic_DNA"/>
</dbReference>
<evidence type="ECO:0000313" key="4">
    <source>
        <dbReference type="Proteomes" id="UP000008312"/>
    </source>
</evidence>
<feature type="domain" description="K Homology" evidence="2">
    <location>
        <begin position="48"/>
        <end position="95"/>
    </location>
</feature>
<dbReference type="GO" id="GO:0000467">
    <property type="term" value="P:exonucleolytic trimming to generate mature 3'-end of 5.8S rRNA from tricistronic rRNA transcript (SSU-rRNA, 5.8S rRNA, LSU-rRNA)"/>
    <property type="evidence" value="ECO:0007669"/>
    <property type="project" value="TreeGrafter"/>
</dbReference>
<dbReference type="RefSeq" id="XP_012896972.1">
    <property type="nucleotide sequence ID" value="XM_013041518.1"/>
</dbReference>
<organism evidence="3">
    <name type="scientific">Blastocystis hominis</name>
    <dbReference type="NCBI Taxonomy" id="12968"/>
    <lineage>
        <taxon>Eukaryota</taxon>
        <taxon>Sar</taxon>
        <taxon>Stramenopiles</taxon>
        <taxon>Bigyra</taxon>
        <taxon>Opalozoa</taxon>
        <taxon>Opalinata</taxon>
        <taxon>Blastocystidae</taxon>
        <taxon>Blastocystis</taxon>
    </lineage>
</organism>
<accession>D8M4D5</accession>
<gene>
    <name evidence="3" type="ORF">GSBLH_T00002892001</name>
</gene>
<dbReference type="GeneID" id="24920027"/>
<dbReference type="InterPro" id="IPR049469">
    <property type="entry name" value="RRP40_KH-I"/>
</dbReference>
<sequence>MLKPGCLVYCRVLQALPGMAAQLTCTVANGPRSEWVNGASLFGELKDGYVFKISVTQARQLLDPGCDILQTIGSQIPYECAIGLNGFVWVNSGDANKIITISNTILNSL</sequence>
<proteinExistence type="predicted"/>
<comment type="subcellular location">
    <subcellularLocation>
        <location evidence="1">Nucleus</location>
    </subcellularLocation>
</comment>
<dbReference type="CDD" id="cd22526">
    <property type="entry name" value="KH-I_Rrp40"/>
    <property type="match status" value="1"/>
</dbReference>
<dbReference type="GO" id="GO:0000176">
    <property type="term" value="C:nuclear exosome (RNase complex)"/>
    <property type="evidence" value="ECO:0007669"/>
    <property type="project" value="TreeGrafter"/>
</dbReference>
<dbReference type="GO" id="GO:0071051">
    <property type="term" value="P:poly(A)-dependent snoRNA 3'-end processing"/>
    <property type="evidence" value="ECO:0007669"/>
    <property type="project" value="TreeGrafter"/>
</dbReference>
<dbReference type="SUPFAM" id="SSF54791">
    <property type="entry name" value="Eukaryotic type KH-domain (KH-domain type I)"/>
    <property type="match status" value="1"/>
</dbReference>
<dbReference type="Pfam" id="PF15985">
    <property type="entry name" value="KH_6"/>
    <property type="match status" value="1"/>
</dbReference>
<dbReference type="InParanoid" id="D8M4D5"/>
<name>D8M4D5_BLAHO</name>
<protein>
    <recommendedName>
        <fullName evidence="2">K Homology domain-containing protein</fullName>
    </recommendedName>
</protein>
<keyword evidence="4" id="KW-1185">Reference proteome</keyword>
<dbReference type="OMA" id="NGPRSEW"/>
<evidence type="ECO:0000256" key="1">
    <source>
        <dbReference type="ARBA" id="ARBA00004123"/>
    </source>
</evidence>
<dbReference type="AlphaFoldDB" id="D8M4D5"/>
<dbReference type="InterPro" id="IPR004088">
    <property type="entry name" value="KH_dom_type_1"/>
</dbReference>
<evidence type="ECO:0000259" key="2">
    <source>
        <dbReference type="Pfam" id="PF15985"/>
    </source>
</evidence>
<dbReference type="GO" id="GO:0071034">
    <property type="term" value="P:CUT catabolic process"/>
    <property type="evidence" value="ECO:0007669"/>
    <property type="project" value="TreeGrafter"/>
</dbReference>
<dbReference type="PANTHER" id="PTHR21321:SF1">
    <property type="entry name" value="EXOSOME COMPLEX COMPONENT RRP40"/>
    <property type="match status" value="1"/>
</dbReference>
<dbReference type="Proteomes" id="UP000008312">
    <property type="component" value="Unassembled WGS sequence"/>
</dbReference>
<dbReference type="InterPro" id="IPR036612">
    <property type="entry name" value="KH_dom_type_1_sf"/>
</dbReference>
<dbReference type="GO" id="GO:0000177">
    <property type="term" value="C:cytoplasmic exosome (RNase complex)"/>
    <property type="evidence" value="ECO:0007669"/>
    <property type="project" value="TreeGrafter"/>
</dbReference>
<dbReference type="GO" id="GO:0003723">
    <property type="term" value="F:RNA binding"/>
    <property type="evidence" value="ECO:0007669"/>
    <property type="project" value="InterPro"/>
</dbReference>
<dbReference type="OrthoDB" id="340500at2759"/>
<dbReference type="InterPro" id="IPR026699">
    <property type="entry name" value="Exosome_RNA_bind1/RRP40/RRP4"/>
</dbReference>
<dbReference type="GO" id="GO:0071035">
    <property type="term" value="P:nuclear polyadenylation-dependent rRNA catabolic process"/>
    <property type="evidence" value="ECO:0007669"/>
    <property type="project" value="TreeGrafter"/>
</dbReference>
<dbReference type="PANTHER" id="PTHR21321">
    <property type="entry name" value="PNAS-3 RELATED"/>
    <property type="match status" value="1"/>
</dbReference>
<dbReference type="Gene3D" id="3.30.1370.10">
    <property type="entry name" value="K Homology domain, type 1"/>
    <property type="match status" value="1"/>
</dbReference>